<dbReference type="CDD" id="cd07122">
    <property type="entry name" value="ALDH_F20_ACDH"/>
    <property type="match status" value="1"/>
</dbReference>
<name>A0A1W1C483_9ZZZZ</name>
<sequence>MKYNIEYYLKNSEIASKEFATFTQKQVDLIVEAVAKIGIEYSEEFAKLAVEETGMGKWEDKVEKNLLSTQYIYEDIKNLKTVGVISNNKESQIMEIAHPLGPILAIIPVTNPTSTLMFKILIALKTRNPIIISLPFRAKKVCSYVAKKLLEVAIETGAPKNVIQWVSTPNREMTRLMMRDNRLALILATGGKSLVTAAYSSGTPALGVGPGNVPVLIDSSFDIKFAVEQIIRSKTFDNGTICASEQAIIIEKKKTKELLKALEDANAYLLKEQEIPRLEEVVYDKKRENMSGEIVGKSANYIANLANINVPENTSLLVAKQTKIGKEYPLSSEILAPVIALYEVADFSEALKIAMKINQHGGKGHTATIFSNDESKIREYSICMDASRIIVNSPSSQGAVGGLCNNLSPSLTLGCGSGGRTSTTDNISARHLLNIQRIAKPKIKKKSFDFKNLFLKSEKVQAVI</sequence>
<dbReference type="EC" id="1.2.1.10" evidence="2"/>
<dbReference type="InterPro" id="IPR015590">
    <property type="entry name" value="Aldehyde_DH_dom"/>
</dbReference>
<dbReference type="EC" id="1.1.1.1" evidence="2"/>
<dbReference type="GO" id="GO:0004022">
    <property type="term" value="F:alcohol dehydrogenase (NAD+) activity"/>
    <property type="evidence" value="ECO:0007669"/>
    <property type="project" value="UniProtKB-EC"/>
</dbReference>
<dbReference type="PANTHER" id="PTHR11699">
    <property type="entry name" value="ALDEHYDE DEHYDROGENASE-RELATED"/>
    <property type="match status" value="1"/>
</dbReference>
<dbReference type="SUPFAM" id="SSF53720">
    <property type="entry name" value="ALDH-like"/>
    <property type="match status" value="1"/>
</dbReference>
<dbReference type="GO" id="GO:0008774">
    <property type="term" value="F:acetaldehyde dehydrogenase (acetylating) activity"/>
    <property type="evidence" value="ECO:0007669"/>
    <property type="project" value="UniProtKB-EC"/>
</dbReference>
<proteinExistence type="predicted"/>
<dbReference type="EMBL" id="FPHN01000116">
    <property type="protein sequence ID" value="SFV60658.1"/>
    <property type="molecule type" value="Genomic_DNA"/>
</dbReference>
<dbReference type="Pfam" id="PF00171">
    <property type="entry name" value="Aldedh"/>
    <property type="match status" value="1"/>
</dbReference>
<feature type="domain" description="Aldehyde dehydrogenase" evidence="1">
    <location>
        <begin position="5"/>
        <end position="397"/>
    </location>
</feature>
<organism evidence="2">
    <name type="scientific">hydrothermal vent metagenome</name>
    <dbReference type="NCBI Taxonomy" id="652676"/>
    <lineage>
        <taxon>unclassified sequences</taxon>
        <taxon>metagenomes</taxon>
        <taxon>ecological metagenomes</taxon>
    </lineage>
</organism>
<accession>A0A1W1C483</accession>
<protein>
    <submittedName>
        <fullName evidence="2">Alcohol dehydrogenase Acetaldehyde dehydrogenase</fullName>
        <ecNumber evidence="2">1.1.1.1</ecNumber>
        <ecNumber evidence="2">1.2.1.10</ecNumber>
    </submittedName>
</protein>
<dbReference type="InterPro" id="IPR016162">
    <property type="entry name" value="Ald_DH_N"/>
</dbReference>
<evidence type="ECO:0000259" key="1">
    <source>
        <dbReference type="Pfam" id="PF00171"/>
    </source>
</evidence>
<dbReference type="AlphaFoldDB" id="A0A1W1C483"/>
<dbReference type="InterPro" id="IPR016163">
    <property type="entry name" value="Ald_DH_C"/>
</dbReference>
<dbReference type="InterPro" id="IPR016161">
    <property type="entry name" value="Ald_DH/histidinol_DH"/>
</dbReference>
<evidence type="ECO:0000313" key="2">
    <source>
        <dbReference type="EMBL" id="SFV60658.1"/>
    </source>
</evidence>
<reference evidence="2" key="1">
    <citation type="submission" date="2016-10" db="EMBL/GenBank/DDBJ databases">
        <authorList>
            <person name="de Groot N.N."/>
        </authorList>
    </citation>
    <scope>NUCLEOTIDE SEQUENCE</scope>
</reference>
<dbReference type="Gene3D" id="3.40.605.10">
    <property type="entry name" value="Aldehyde Dehydrogenase, Chain A, domain 1"/>
    <property type="match status" value="1"/>
</dbReference>
<keyword evidence="2" id="KW-0560">Oxidoreductase</keyword>
<gene>
    <name evidence="2" type="ORF">MNB_SV-14-702</name>
</gene>
<dbReference type="Gene3D" id="3.40.309.10">
    <property type="entry name" value="Aldehyde Dehydrogenase, Chain A, domain 2"/>
    <property type="match status" value="1"/>
</dbReference>